<dbReference type="PANTHER" id="PTHR43784:SF2">
    <property type="entry name" value="GDSL-LIKE LIPASE_ACYLHYDROLASE, PUTATIVE (AFU_ORTHOLOGUE AFUA_2G00820)-RELATED"/>
    <property type="match status" value="1"/>
</dbReference>
<dbReference type="Gene3D" id="3.40.50.1110">
    <property type="entry name" value="SGNH hydrolase"/>
    <property type="match status" value="1"/>
</dbReference>
<dbReference type="Proteomes" id="UP000694501">
    <property type="component" value="Unassembled WGS sequence"/>
</dbReference>
<reference evidence="4" key="1">
    <citation type="submission" date="2021-06" db="EMBL/GenBank/DDBJ databases">
        <title>Sequencing of actinobacteria type strains.</title>
        <authorList>
            <person name="Nguyen G.-S."/>
            <person name="Wentzel A."/>
        </authorList>
    </citation>
    <scope>NUCLEOTIDE SEQUENCE</scope>
    <source>
        <strain evidence="4">P38-E01</strain>
    </source>
</reference>
<feature type="compositionally biased region" description="Gly residues" evidence="1">
    <location>
        <begin position="122"/>
        <end position="137"/>
    </location>
</feature>
<feature type="domain" description="SGNH hydrolase-type esterase" evidence="3">
    <location>
        <begin position="423"/>
        <end position="619"/>
    </location>
</feature>
<dbReference type="GO" id="GO:0016787">
    <property type="term" value="F:hydrolase activity"/>
    <property type="evidence" value="ECO:0007669"/>
    <property type="project" value="UniProtKB-KW"/>
</dbReference>
<dbReference type="InterPro" id="IPR036514">
    <property type="entry name" value="SGNH_hydro_sf"/>
</dbReference>
<evidence type="ECO:0000259" key="3">
    <source>
        <dbReference type="Pfam" id="PF13472"/>
    </source>
</evidence>
<feature type="signal peptide" evidence="2">
    <location>
        <begin position="1"/>
        <end position="33"/>
    </location>
</feature>
<dbReference type="SUPFAM" id="SSF52266">
    <property type="entry name" value="SGNH hydrolase"/>
    <property type="match status" value="1"/>
</dbReference>
<dbReference type="RefSeq" id="WP_211040374.1">
    <property type="nucleotide sequence ID" value="NZ_JAELVF020000004.1"/>
</dbReference>
<keyword evidence="2" id="KW-0732">Signal</keyword>
<dbReference type="InterPro" id="IPR013830">
    <property type="entry name" value="SGNH_hydro"/>
</dbReference>
<evidence type="ECO:0000313" key="4">
    <source>
        <dbReference type="EMBL" id="MBU7600563.1"/>
    </source>
</evidence>
<evidence type="ECO:0000256" key="1">
    <source>
        <dbReference type="SAM" id="MobiDB-lite"/>
    </source>
</evidence>
<feature type="region of interest" description="Disordered" evidence="1">
    <location>
        <begin position="55"/>
        <end position="82"/>
    </location>
</feature>
<dbReference type="Pfam" id="PF13472">
    <property type="entry name" value="Lipase_GDSL_2"/>
    <property type="match status" value="1"/>
</dbReference>
<dbReference type="EMBL" id="JAELVF020000004">
    <property type="protein sequence ID" value="MBU7600563.1"/>
    <property type="molecule type" value="Genomic_DNA"/>
</dbReference>
<keyword evidence="5" id="KW-1185">Reference proteome</keyword>
<gene>
    <name evidence="4" type="ORF">JGS22_023760</name>
</gene>
<organism evidence="4 5">
    <name type="scientific">Streptomyces tardus</name>
    <dbReference type="NCBI Taxonomy" id="2780544"/>
    <lineage>
        <taxon>Bacteria</taxon>
        <taxon>Bacillati</taxon>
        <taxon>Actinomycetota</taxon>
        <taxon>Actinomycetes</taxon>
        <taxon>Kitasatosporales</taxon>
        <taxon>Streptomycetaceae</taxon>
        <taxon>Streptomyces</taxon>
    </lineage>
</organism>
<feature type="compositionally biased region" description="Basic and acidic residues" evidence="1">
    <location>
        <begin position="55"/>
        <end position="69"/>
    </location>
</feature>
<proteinExistence type="predicted"/>
<evidence type="ECO:0000256" key="2">
    <source>
        <dbReference type="SAM" id="SignalP"/>
    </source>
</evidence>
<name>A0A949JI50_9ACTN</name>
<feature type="compositionally biased region" description="Basic and acidic residues" evidence="1">
    <location>
        <begin position="95"/>
        <end position="107"/>
    </location>
</feature>
<accession>A0A949JI50</accession>
<dbReference type="PANTHER" id="PTHR43784">
    <property type="entry name" value="GDSL-LIKE LIPASE/ACYLHYDROLASE, PUTATIVE (AFU_ORTHOLOGUE AFUA_2G00820)-RELATED"/>
    <property type="match status" value="1"/>
</dbReference>
<protein>
    <submittedName>
        <fullName evidence="4">SGNH/GDSL hydrolase family protein</fullName>
    </submittedName>
</protein>
<feature type="chain" id="PRO_5038614479" evidence="2">
    <location>
        <begin position="34"/>
        <end position="635"/>
    </location>
</feature>
<sequence length="635" mass="66457">MRTRLRTTAAATGLAVLFSGLPALSAASSAAPAAPGAYAAPADERPLPLERHYDNRAVSDEGRPDRADFDGAGNSLTSADLDAAGWRPGTRLRLDAAELRRPDRAPGRPDNVLSDGQHIELGGNGNGDGDGGNGGDGNSNNTGDALSFLVAATAPDRPGSAVTGTGTVHYADGGRAPYTLTAHDWRAGPLTTKALALPRINTPSGVRAESARLYAATVPVDRGRRIASITLPKDPGPAADLHVFDVAVRSGSPGWTGSWAASTGGYTEVGPWRDRTLRLVVRTSGGGESARVRLANTFAGKPLDIGRVTVAVQDEDAATTAEPLAVTFGGRQAHRVPAGAEAVSDPLRMQVPADTTLLVSMYLPGTVTAAPIHAQAIQRSYASADGAGDLTGRRDGRGYEPELAFWPFLTGIDVSGGPGSVVALGDSITDGVTSTEGANRRWPDVLSRRLLEERGSSDVPAYGVLNHGISANRVASDRYDGDGSDPDTAGVSIQNRLERDVFAQTGARTLVVFAGINDIRWGADSEEVLTGLRAVADRARARGLRVIAATLTPCEGYHDCSPEVEAKRTHINDQLRGGRSGFDAVLDFDAVVRDPARPARMLPKYDSGDHLHPGDEGLRALADSVDLRTLVPRSR</sequence>
<dbReference type="AlphaFoldDB" id="A0A949JI50"/>
<feature type="region of interest" description="Disordered" evidence="1">
    <location>
        <begin position="95"/>
        <end position="144"/>
    </location>
</feature>
<dbReference type="InterPro" id="IPR053140">
    <property type="entry name" value="GDSL_Rv0518-like"/>
</dbReference>
<evidence type="ECO:0000313" key="5">
    <source>
        <dbReference type="Proteomes" id="UP000694501"/>
    </source>
</evidence>
<comment type="caution">
    <text evidence="4">The sequence shown here is derived from an EMBL/GenBank/DDBJ whole genome shotgun (WGS) entry which is preliminary data.</text>
</comment>
<keyword evidence="4" id="KW-0378">Hydrolase</keyword>